<dbReference type="RefSeq" id="WP_189552761.1">
    <property type="nucleotide sequence ID" value="NZ_BMTP01000012.1"/>
</dbReference>
<keyword evidence="3" id="KW-1185">Reference proteome</keyword>
<dbReference type="InterPro" id="IPR036457">
    <property type="entry name" value="PPM-type-like_dom_sf"/>
</dbReference>
<gene>
    <name evidence="2" type="ORF">GCM10010274_44960</name>
</gene>
<dbReference type="InterPro" id="IPR039248">
    <property type="entry name" value="Ptase_RsbX"/>
</dbReference>
<dbReference type="SUPFAM" id="SSF81606">
    <property type="entry name" value="PP2C-like"/>
    <property type="match status" value="1"/>
</dbReference>
<dbReference type="PANTHER" id="PTHR35801:SF1">
    <property type="entry name" value="PHOSPHOSERINE PHOSPHATASE RSBX"/>
    <property type="match status" value="1"/>
</dbReference>
<feature type="domain" description="PPM-type phosphatase" evidence="1">
    <location>
        <begin position="143"/>
        <end position="332"/>
    </location>
</feature>
<protein>
    <submittedName>
        <fullName evidence="2">Anti-sigma regulatory factor</fullName>
    </submittedName>
</protein>
<evidence type="ECO:0000313" key="3">
    <source>
        <dbReference type="Proteomes" id="UP000636661"/>
    </source>
</evidence>
<dbReference type="SUPFAM" id="SSF55874">
    <property type="entry name" value="ATPase domain of HSP90 chaperone/DNA topoisomerase II/histidine kinase"/>
    <property type="match status" value="1"/>
</dbReference>
<name>A0A918I0N7_9ACTN</name>
<dbReference type="Gene3D" id="3.60.40.10">
    <property type="entry name" value="PPM-type phosphatase domain"/>
    <property type="match status" value="1"/>
</dbReference>
<proteinExistence type="predicted"/>
<dbReference type="SMART" id="SM00331">
    <property type="entry name" value="PP2C_SIG"/>
    <property type="match status" value="1"/>
</dbReference>
<accession>A0A918I0N7</accession>
<organism evidence="2 3">
    <name type="scientific">Streptomyces lavendofoliae</name>
    <dbReference type="NCBI Taxonomy" id="67314"/>
    <lineage>
        <taxon>Bacteria</taxon>
        <taxon>Bacillati</taxon>
        <taxon>Actinomycetota</taxon>
        <taxon>Actinomycetes</taxon>
        <taxon>Kitasatosporales</taxon>
        <taxon>Streptomycetaceae</taxon>
        <taxon>Streptomyces</taxon>
    </lineage>
</organism>
<dbReference type="EMBL" id="BMTP01000012">
    <property type="protein sequence ID" value="GGU51269.1"/>
    <property type="molecule type" value="Genomic_DNA"/>
</dbReference>
<evidence type="ECO:0000259" key="1">
    <source>
        <dbReference type="SMART" id="SM00331"/>
    </source>
</evidence>
<dbReference type="PANTHER" id="PTHR35801">
    <property type="entry name" value="PHOSPHOSERINE PHOSPHATASE RSBX"/>
    <property type="match status" value="1"/>
</dbReference>
<sequence length="337" mass="35253">MDTPKSVTTHIRVDHYSAVQLAATTARRTALDQGLTGALPDQAAVLASELAGNVSKHAHNGSLYIQPLPLRPGVEVLAVDRGPGMADLEQCLTDGYTTSRTLGSGLGAVRRIADEFTVRTREGSGTVVSARLGEPGGTPAEGTPGVGAVRVPADGESLCGDSWGLAVDGEVRTALVVDGLGHGRLAAEAADLAVRAFYRDPGLPLPGLLHTMNRALRRSRGAAVGLLRLSPEGVDHCSVGNVRALLLGHDGVRRRFGGQPGVVGWNMPEPRVQRVPAEPDAVALLHSDGVDARWTHTLTPFVSGLPAPLLAGALVHEHRRSRDDATVLALGPVRREP</sequence>
<dbReference type="InterPro" id="IPR036890">
    <property type="entry name" value="HATPase_C_sf"/>
</dbReference>
<reference evidence="2" key="2">
    <citation type="submission" date="2020-09" db="EMBL/GenBank/DDBJ databases">
        <authorList>
            <person name="Sun Q."/>
            <person name="Ohkuma M."/>
        </authorList>
    </citation>
    <scope>NUCLEOTIDE SEQUENCE</scope>
    <source>
        <strain evidence="2">JCM 4391</strain>
    </source>
</reference>
<dbReference type="Gene3D" id="3.30.565.10">
    <property type="entry name" value="Histidine kinase-like ATPase, C-terminal domain"/>
    <property type="match status" value="1"/>
</dbReference>
<dbReference type="AlphaFoldDB" id="A0A918I0N7"/>
<evidence type="ECO:0000313" key="2">
    <source>
        <dbReference type="EMBL" id="GGU51269.1"/>
    </source>
</evidence>
<dbReference type="InterPro" id="IPR001932">
    <property type="entry name" value="PPM-type_phosphatase-like_dom"/>
</dbReference>
<dbReference type="Pfam" id="PF13581">
    <property type="entry name" value="HATPase_c_2"/>
    <property type="match status" value="1"/>
</dbReference>
<comment type="caution">
    <text evidence="2">The sequence shown here is derived from an EMBL/GenBank/DDBJ whole genome shotgun (WGS) entry which is preliminary data.</text>
</comment>
<reference evidence="2" key="1">
    <citation type="journal article" date="2014" name="Int. J. Syst. Evol. Microbiol.">
        <title>Complete genome sequence of Corynebacterium casei LMG S-19264T (=DSM 44701T), isolated from a smear-ripened cheese.</title>
        <authorList>
            <consortium name="US DOE Joint Genome Institute (JGI-PGF)"/>
            <person name="Walter F."/>
            <person name="Albersmeier A."/>
            <person name="Kalinowski J."/>
            <person name="Ruckert C."/>
        </authorList>
    </citation>
    <scope>NUCLEOTIDE SEQUENCE</scope>
    <source>
        <strain evidence="2">JCM 4391</strain>
    </source>
</reference>
<dbReference type="Proteomes" id="UP000636661">
    <property type="component" value="Unassembled WGS sequence"/>
</dbReference>
<dbReference type="InterPro" id="IPR003594">
    <property type="entry name" value="HATPase_dom"/>
</dbReference>